<evidence type="ECO:0000256" key="1">
    <source>
        <dbReference type="ARBA" id="ARBA00022801"/>
    </source>
</evidence>
<dbReference type="InterPro" id="IPR051058">
    <property type="entry name" value="GDSL_Est/Lipase"/>
</dbReference>
<reference evidence="2 3" key="1">
    <citation type="submission" date="2017-02" db="EMBL/GenBank/DDBJ databases">
        <title>Draft Genome Sequences of 'Candidatus Synechococcus spongiarum', Cyanobacterial Symbionts of the Mediterranean Sponge Aplysina aerophoba from two locations.</title>
        <authorList>
            <person name="Slaby B.M."/>
            <person name="Hentschel U."/>
        </authorList>
    </citation>
    <scope>NUCLEOTIDE SEQUENCE [LARGE SCALE GENOMIC DNA]</scope>
    <source>
        <strain evidence="2">LMB bulk15M</strain>
    </source>
</reference>
<dbReference type="InterPro" id="IPR001087">
    <property type="entry name" value="GDSL"/>
</dbReference>
<dbReference type="PANTHER" id="PTHR45648:SF5">
    <property type="entry name" value="OS04G0577300 PROTEIN"/>
    <property type="match status" value="1"/>
</dbReference>
<dbReference type="Gene3D" id="3.40.50.1110">
    <property type="entry name" value="SGNH hydrolase"/>
    <property type="match status" value="1"/>
</dbReference>
<dbReference type="GO" id="GO:0016788">
    <property type="term" value="F:hydrolase activity, acting on ester bonds"/>
    <property type="evidence" value="ECO:0007669"/>
    <property type="project" value="InterPro"/>
</dbReference>
<dbReference type="PANTHER" id="PTHR45648">
    <property type="entry name" value="GDSL LIPASE/ACYLHYDROLASE FAMILY PROTEIN (AFU_ORTHOLOGUE AFUA_4G14700)"/>
    <property type="match status" value="1"/>
</dbReference>
<protein>
    <submittedName>
        <fullName evidence="2">Uncharacterized protein</fullName>
    </submittedName>
</protein>
<comment type="caution">
    <text evidence="2">The sequence shown here is derived from an EMBL/GenBank/DDBJ whole genome shotgun (WGS) entry which is preliminary data.</text>
</comment>
<dbReference type="Pfam" id="PF00657">
    <property type="entry name" value="Lipase_GDSL"/>
    <property type="match status" value="1"/>
</dbReference>
<sequence>MKTGRYGTPDWRQLATGGLRKLGCLSTALLATLWHPASSVQAQTFRSVIVFGDSLSDSGNTADLQTLQAPPHLHYPEGTNFSTNPDWVWTQYVEQFYGGPGEHRPLGRGGTNYAMGGGCISTEPSSTQGCNEQVAVRSQIMRHLGENGQADPDSLYVIWGGSNDLNLVGPRGSLTAVGQALDLGSPSAVRDSVHMLSNHFSNLSRISKTAALDYLEQIKFLQNQGAKAIVVLNMPPVGLAPGVREISDVLSNPPTSLETLISRLVSDDSNLGRVSDFINENAVNEFNQILADGLEKLDYGVIAIDVYDLFQDIANDPESYGFRNITQAACHQTPIFHSGFSELPFLNDACGPVHHEYGYPYAYEQGANATYLFADNVHPGGASHRILADLVIATISTSAQMSWAQVDQAPLPYKDSSAGRQRQ</sequence>
<dbReference type="InterPro" id="IPR036514">
    <property type="entry name" value="SGNH_hydro_sf"/>
</dbReference>
<dbReference type="AlphaFoldDB" id="A0A1T1CZH6"/>
<gene>
    <name evidence="2" type="ORF">BV61_03585</name>
</gene>
<dbReference type="SUPFAM" id="SSF52266">
    <property type="entry name" value="SGNH hydrolase"/>
    <property type="match status" value="1"/>
</dbReference>
<evidence type="ECO:0000313" key="3">
    <source>
        <dbReference type="Proteomes" id="UP000242636"/>
    </source>
</evidence>
<keyword evidence="3" id="KW-1185">Reference proteome</keyword>
<proteinExistence type="predicted"/>
<evidence type="ECO:0000313" key="2">
    <source>
        <dbReference type="EMBL" id="OOV34022.1"/>
    </source>
</evidence>
<name>A0A1T1CZH6_9SYNE</name>
<accession>A0A1T1CZH6</accession>
<keyword evidence="1" id="KW-0378">Hydrolase</keyword>
<dbReference type="EMBL" id="MWLD01000046">
    <property type="protein sequence ID" value="OOV34022.1"/>
    <property type="molecule type" value="Genomic_DNA"/>
</dbReference>
<organism evidence="2 3">
    <name type="scientific">Candidatus Synechococcus spongiarum LMB bulk15M</name>
    <dbReference type="NCBI Taxonomy" id="1943582"/>
    <lineage>
        <taxon>Bacteria</taxon>
        <taxon>Bacillati</taxon>
        <taxon>Cyanobacteriota</taxon>
        <taxon>Cyanophyceae</taxon>
        <taxon>Synechococcales</taxon>
        <taxon>Synechococcaceae</taxon>
        <taxon>Synechococcus</taxon>
    </lineage>
</organism>
<dbReference type="Proteomes" id="UP000242636">
    <property type="component" value="Unassembled WGS sequence"/>
</dbReference>